<dbReference type="Gene3D" id="3.30.70.250">
    <property type="entry name" value="Malonyl-CoA ACP transacylase, ACP-binding"/>
    <property type="match status" value="1"/>
</dbReference>
<evidence type="ECO:0000313" key="3">
    <source>
        <dbReference type="Proteomes" id="UP001642484"/>
    </source>
</evidence>
<dbReference type="EMBL" id="CAXAMN010014169">
    <property type="protein sequence ID" value="CAK9042643.1"/>
    <property type="molecule type" value="Genomic_DNA"/>
</dbReference>
<dbReference type="InterPro" id="IPR052760">
    <property type="entry name" value="Mitochondrial_malonyltrans"/>
</dbReference>
<dbReference type="InterPro" id="IPR014043">
    <property type="entry name" value="Acyl_transferase_dom"/>
</dbReference>
<sequence length="309" mass="33427">MDKPEVVERCSATAGLSLGEYNAICFSGMLSFEECLKVVRVRADAMHEDRDLGDACHAMISVAGLDHTVPWPVEPDGSDGEPRRALRRARVLEALCEKAARQAGHLGDREAVCKVANHLFPKGYTCSGDLPAVEILKGLCEKEGALQARFLKTSGAFHTSLMEPAGGKLLKALRVRVTDMNFPRVDVYTNVRGGPQKAGTDPREINYDLAAQVASPVLWQASIQAESFHCAYRARRGEMLKNGITDFYECGPMKQLKASVSNAFNDPVSVSRGRGAGGAGGGGWSSWFTEPESIRLGQKVYIIGVLEIG</sequence>
<gene>
    <name evidence="2" type="ORF">CCMP2556_LOCUS22670</name>
</gene>
<dbReference type="Gene3D" id="3.40.366.10">
    <property type="entry name" value="Malonyl-Coenzyme A Acyl Carrier Protein, domain 2"/>
    <property type="match status" value="1"/>
</dbReference>
<evidence type="ECO:0000259" key="1">
    <source>
        <dbReference type="SMART" id="SM00827"/>
    </source>
</evidence>
<protein>
    <recommendedName>
        <fullName evidence="1">Malonyl-CoA:ACP transacylase (MAT) domain-containing protein</fullName>
    </recommendedName>
</protein>
<dbReference type="PANTHER" id="PTHR47170:SF2">
    <property type="entry name" value="MALONYL-COA:ACP TRANSACYLASE (MAT) DOMAIN-CONTAINING PROTEIN"/>
    <property type="match status" value="1"/>
</dbReference>
<comment type="caution">
    <text evidence="2">The sequence shown here is derived from an EMBL/GenBank/DDBJ whole genome shotgun (WGS) entry which is preliminary data.</text>
</comment>
<organism evidence="2 3">
    <name type="scientific">Durusdinium trenchii</name>
    <dbReference type="NCBI Taxonomy" id="1381693"/>
    <lineage>
        <taxon>Eukaryota</taxon>
        <taxon>Sar</taxon>
        <taxon>Alveolata</taxon>
        <taxon>Dinophyceae</taxon>
        <taxon>Suessiales</taxon>
        <taxon>Symbiodiniaceae</taxon>
        <taxon>Durusdinium</taxon>
    </lineage>
</organism>
<name>A0ABP0LTU7_9DINO</name>
<dbReference type="Proteomes" id="UP001642484">
    <property type="component" value="Unassembled WGS sequence"/>
</dbReference>
<dbReference type="PANTHER" id="PTHR47170">
    <property type="entry name" value="MALONYL-COA ACP TRANSACYLASE, ACP-BINDING"/>
    <property type="match status" value="1"/>
</dbReference>
<dbReference type="InterPro" id="IPR016035">
    <property type="entry name" value="Acyl_Trfase/lysoPLipase"/>
</dbReference>
<proteinExistence type="predicted"/>
<feature type="domain" description="Malonyl-CoA:ACP transacylase (MAT)" evidence="1">
    <location>
        <begin position="1"/>
        <end position="275"/>
    </location>
</feature>
<evidence type="ECO:0000313" key="2">
    <source>
        <dbReference type="EMBL" id="CAK9042643.1"/>
    </source>
</evidence>
<dbReference type="SMART" id="SM00827">
    <property type="entry name" value="PKS_AT"/>
    <property type="match status" value="1"/>
</dbReference>
<reference evidence="2 3" key="1">
    <citation type="submission" date="2024-02" db="EMBL/GenBank/DDBJ databases">
        <authorList>
            <person name="Chen Y."/>
            <person name="Shah S."/>
            <person name="Dougan E. K."/>
            <person name="Thang M."/>
            <person name="Chan C."/>
        </authorList>
    </citation>
    <scope>NUCLEOTIDE SEQUENCE [LARGE SCALE GENOMIC DNA]</scope>
</reference>
<dbReference type="SUPFAM" id="SSF52151">
    <property type="entry name" value="FabD/lysophospholipase-like"/>
    <property type="match status" value="1"/>
</dbReference>
<keyword evidence="3" id="KW-1185">Reference proteome</keyword>
<dbReference type="InterPro" id="IPR001227">
    <property type="entry name" value="Ac_transferase_dom_sf"/>
</dbReference>
<accession>A0ABP0LTU7</accession>